<organism evidence="1 2">
    <name type="scientific">Limnoglobus roseus</name>
    <dbReference type="NCBI Taxonomy" id="2598579"/>
    <lineage>
        <taxon>Bacteria</taxon>
        <taxon>Pseudomonadati</taxon>
        <taxon>Planctomycetota</taxon>
        <taxon>Planctomycetia</taxon>
        <taxon>Gemmatales</taxon>
        <taxon>Gemmataceae</taxon>
        <taxon>Limnoglobus</taxon>
    </lineage>
</organism>
<dbReference type="KEGG" id="lrs:PX52LOC_00936"/>
<sequence>MILARVTCPHCWHVFQAHETLWVAAHPSLRGDPRLGDDAHTRFLPSRFTPGGGALDELGAECTNLACPACHLVIPRLCFEHAPWFVSIVGAPGSGKSYYLASAVQMLRRHMPDWFQVSFTDTQADFNQLVVGYEEQLFVNYNAHKPAALNQLVQKTQVQSPEHHSSVIVAGQSTLRPRPMLFSVRPQQSSDRPQPSDQSSRVMCLYDNAGESFLSDEVAAASPVTQHLAKAKLLLFLFDPTLHAKFHNLLSSQNIPIASDMPLDAAARRQHLILTEMANRTRRHSGMAAGAKTDKILVVVVTKKDLWGPLLMRDHAGGPVVMDMKAATALGRQSRVLRLDKIEAHSQRLRQILLDSAREIVDAAEGFASTVLYIGVSSLGVQPRQDPASKKWVVAPQDIKPDWVEVPILYGLNKTVPNLITAGRAQSAKL</sequence>
<evidence type="ECO:0000313" key="1">
    <source>
        <dbReference type="EMBL" id="QEL14073.1"/>
    </source>
</evidence>
<accession>A0A5C1A734</accession>
<reference evidence="2" key="1">
    <citation type="submission" date="2019-08" db="EMBL/GenBank/DDBJ databases">
        <title>Limnoglobus roseus gen. nov., sp. nov., a novel freshwater planctomycete with a giant genome from the family Gemmataceae.</title>
        <authorList>
            <person name="Kulichevskaya I.S."/>
            <person name="Naumoff D.G."/>
            <person name="Miroshnikov K."/>
            <person name="Ivanova A."/>
            <person name="Philippov D.A."/>
            <person name="Hakobyan A."/>
            <person name="Rijpstra I.C."/>
            <person name="Sinninghe Damste J.S."/>
            <person name="Liesack W."/>
            <person name="Dedysh S.N."/>
        </authorList>
    </citation>
    <scope>NUCLEOTIDE SEQUENCE [LARGE SCALE GENOMIC DNA]</scope>
    <source>
        <strain evidence="2">PX52</strain>
    </source>
</reference>
<dbReference type="AlphaFoldDB" id="A0A5C1A734"/>
<name>A0A5C1A734_9BACT</name>
<gene>
    <name evidence="1" type="ORF">PX52LOC_00936</name>
</gene>
<protein>
    <submittedName>
        <fullName evidence="1">Uncharacterized protein</fullName>
    </submittedName>
</protein>
<dbReference type="EMBL" id="CP042425">
    <property type="protein sequence ID" value="QEL14073.1"/>
    <property type="molecule type" value="Genomic_DNA"/>
</dbReference>
<dbReference type="Proteomes" id="UP000324974">
    <property type="component" value="Chromosome"/>
</dbReference>
<keyword evidence="2" id="KW-1185">Reference proteome</keyword>
<proteinExistence type="predicted"/>
<evidence type="ECO:0000313" key="2">
    <source>
        <dbReference type="Proteomes" id="UP000324974"/>
    </source>
</evidence>